<dbReference type="Pfam" id="PF00814">
    <property type="entry name" value="TsaD"/>
    <property type="match status" value="1"/>
</dbReference>
<dbReference type="AlphaFoldDB" id="A0A1M6QEV7"/>
<accession>A0A1M6QEV7</accession>
<dbReference type="STRING" id="633813.SAMN04488087_0596"/>
<dbReference type="GO" id="GO:0005829">
    <property type="term" value="C:cytosol"/>
    <property type="evidence" value="ECO:0007669"/>
    <property type="project" value="TreeGrafter"/>
</dbReference>
<keyword evidence="3" id="KW-1185">Reference proteome</keyword>
<dbReference type="Gene3D" id="3.30.420.40">
    <property type="match status" value="2"/>
</dbReference>
<gene>
    <name evidence="2" type="ORF">SAMN04488087_0596</name>
</gene>
<evidence type="ECO:0000259" key="1">
    <source>
        <dbReference type="Pfam" id="PF00814"/>
    </source>
</evidence>
<dbReference type="NCBIfam" id="TIGR03725">
    <property type="entry name" value="T6A_YeaZ"/>
    <property type="match status" value="1"/>
</dbReference>
<dbReference type="EMBL" id="FRAU01000001">
    <property type="protein sequence ID" value="SHK18844.1"/>
    <property type="molecule type" value="Genomic_DNA"/>
</dbReference>
<name>A0A1M6QEV7_9BACT</name>
<dbReference type="RefSeq" id="WP_072714441.1">
    <property type="nucleotide sequence ID" value="NZ_FRAU01000001.1"/>
</dbReference>
<evidence type="ECO:0000313" key="2">
    <source>
        <dbReference type="EMBL" id="SHK18844.1"/>
    </source>
</evidence>
<dbReference type="InterPro" id="IPR043129">
    <property type="entry name" value="ATPase_NBD"/>
</dbReference>
<proteinExistence type="predicted"/>
<evidence type="ECO:0000313" key="3">
    <source>
        <dbReference type="Proteomes" id="UP000185812"/>
    </source>
</evidence>
<protein>
    <submittedName>
        <fullName evidence="2">tRNA threonylcarbamoyladenosine biosynthesis protein TsaB</fullName>
    </submittedName>
</protein>
<dbReference type="PANTHER" id="PTHR11735:SF11">
    <property type="entry name" value="TRNA THREONYLCARBAMOYLADENOSINE BIOSYNTHESIS PROTEIN TSAB"/>
    <property type="match status" value="1"/>
</dbReference>
<reference evidence="3" key="1">
    <citation type="submission" date="2016-11" db="EMBL/GenBank/DDBJ databases">
        <authorList>
            <person name="Varghese N."/>
            <person name="Submissions S."/>
        </authorList>
    </citation>
    <scope>NUCLEOTIDE SEQUENCE [LARGE SCALE GENOMIC DNA]</scope>
    <source>
        <strain evidence="3">DSM 22212</strain>
    </source>
</reference>
<organism evidence="2 3">
    <name type="scientific">Rhodothermus profundi</name>
    <dbReference type="NCBI Taxonomy" id="633813"/>
    <lineage>
        <taxon>Bacteria</taxon>
        <taxon>Pseudomonadati</taxon>
        <taxon>Rhodothermota</taxon>
        <taxon>Rhodothermia</taxon>
        <taxon>Rhodothermales</taxon>
        <taxon>Rhodothermaceae</taxon>
        <taxon>Rhodothermus</taxon>
    </lineage>
</organism>
<dbReference type="PANTHER" id="PTHR11735">
    <property type="entry name" value="TRNA N6-ADENOSINE THREONYLCARBAMOYLTRANSFERASE"/>
    <property type="match status" value="1"/>
</dbReference>
<dbReference type="GO" id="GO:0002949">
    <property type="term" value="P:tRNA threonylcarbamoyladenosine modification"/>
    <property type="evidence" value="ECO:0007669"/>
    <property type="project" value="InterPro"/>
</dbReference>
<feature type="domain" description="Gcp-like" evidence="1">
    <location>
        <begin position="35"/>
        <end position="151"/>
    </location>
</feature>
<sequence length="244" mass="26391">MKPLLLALETATDVCSVALFAGETLCFEAILQRGRIHAEQLVPLIANALERCERQAAELDAVAVSMGPGSYTGLRVGVSTAKGLVEATGARLIGVPTLEALAASVIPFAEPHDLVVPLLNSRRTEVYAAIYRITPDATLHPLAAPAALEAASVPEWLPSIEASHHTWLVGEGVQRVSAHLPEDSTTLRLLDPAQHSLRAFWVGWLGLARYRAERFEEVATFEPFYLKDFVAKPYRHAPAPSLSS</sequence>
<dbReference type="CDD" id="cd24032">
    <property type="entry name" value="ASKHA_NBD_TsaB"/>
    <property type="match status" value="1"/>
</dbReference>
<dbReference type="InterPro" id="IPR000905">
    <property type="entry name" value="Gcp-like_dom"/>
</dbReference>
<dbReference type="SUPFAM" id="SSF53067">
    <property type="entry name" value="Actin-like ATPase domain"/>
    <property type="match status" value="2"/>
</dbReference>
<dbReference type="Proteomes" id="UP000185812">
    <property type="component" value="Unassembled WGS sequence"/>
</dbReference>
<dbReference type="InterPro" id="IPR022496">
    <property type="entry name" value="T6A_TsaB"/>
</dbReference>
<dbReference type="OrthoDB" id="9784166at2"/>